<dbReference type="PROSITE" id="PS50088">
    <property type="entry name" value="ANK_REPEAT"/>
    <property type="match status" value="2"/>
</dbReference>
<protein>
    <submittedName>
        <fullName evidence="5">Ankyrin</fullName>
    </submittedName>
</protein>
<dbReference type="Proteomes" id="UP000193920">
    <property type="component" value="Unassembled WGS sequence"/>
</dbReference>
<name>A0A1Y2DCV0_9FUNG</name>
<evidence type="ECO:0000256" key="1">
    <source>
        <dbReference type="ARBA" id="ARBA00022737"/>
    </source>
</evidence>
<dbReference type="InterPro" id="IPR036770">
    <property type="entry name" value="Ankyrin_rpt-contain_sf"/>
</dbReference>
<feature type="compositionally biased region" description="Basic residues" evidence="4">
    <location>
        <begin position="446"/>
        <end position="457"/>
    </location>
</feature>
<feature type="compositionally biased region" description="Low complexity" evidence="4">
    <location>
        <begin position="458"/>
        <end position="473"/>
    </location>
</feature>
<gene>
    <name evidence="5" type="ORF">LY90DRAFT_257963</name>
</gene>
<dbReference type="PROSITE" id="PS50297">
    <property type="entry name" value="ANK_REP_REGION"/>
    <property type="match status" value="2"/>
</dbReference>
<comment type="caution">
    <text evidence="5">The sequence shown here is derived from an EMBL/GenBank/DDBJ whole genome shotgun (WGS) entry which is preliminary data.</text>
</comment>
<feature type="repeat" description="ANK" evidence="3">
    <location>
        <begin position="282"/>
        <end position="314"/>
    </location>
</feature>
<dbReference type="InterPro" id="IPR002110">
    <property type="entry name" value="Ankyrin_rpt"/>
</dbReference>
<reference evidence="5 6" key="1">
    <citation type="submission" date="2016-08" db="EMBL/GenBank/DDBJ databases">
        <title>A Parts List for Fungal Cellulosomes Revealed by Comparative Genomics.</title>
        <authorList>
            <consortium name="DOE Joint Genome Institute"/>
            <person name="Haitjema C.H."/>
            <person name="Gilmore S.P."/>
            <person name="Henske J.K."/>
            <person name="Solomon K.V."/>
            <person name="De Groot R."/>
            <person name="Kuo A."/>
            <person name="Mondo S.J."/>
            <person name="Salamov A.A."/>
            <person name="Labutti K."/>
            <person name="Zhao Z."/>
            <person name="Chiniquy J."/>
            <person name="Barry K."/>
            <person name="Brewer H.M."/>
            <person name="Purvine S.O."/>
            <person name="Wright A.T."/>
            <person name="Boxma B."/>
            <person name="Van Alen T."/>
            <person name="Hackstein J.H."/>
            <person name="Baker S.E."/>
            <person name="Grigoriev I.V."/>
            <person name="O'Malley M.A."/>
        </authorList>
    </citation>
    <scope>NUCLEOTIDE SEQUENCE [LARGE SCALE GENOMIC DNA]</scope>
    <source>
        <strain evidence="5 6">G1</strain>
    </source>
</reference>
<keyword evidence="2 3" id="KW-0040">ANK repeat</keyword>
<feature type="region of interest" description="Disordered" evidence="4">
    <location>
        <begin position="406"/>
        <end position="473"/>
    </location>
</feature>
<organism evidence="5 6">
    <name type="scientific">Neocallimastix californiae</name>
    <dbReference type="NCBI Taxonomy" id="1754190"/>
    <lineage>
        <taxon>Eukaryota</taxon>
        <taxon>Fungi</taxon>
        <taxon>Fungi incertae sedis</taxon>
        <taxon>Chytridiomycota</taxon>
        <taxon>Chytridiomycota incertae sedis</taxon>
        <taxon>Neocallimastigomycetes</taxon>
        <taxon>Neocallimastigales</taxon>
        <taxon>Neocallimastigaceae</taxon>
        <taxon>Neocallimastix</taxon>
    </lineage>
</organism>
<proteinExistence type="predicted"/>
<feature type="compositionally biased region" description="Low complexity" evidence="4">
    <location>
        <begin position="432"/>
        <end position="445"/>
    </location>
</feature>
<evidence type="ECO:0000313" key="5">
    <source>
        <dbReference type="EMBL" id="ORY57088.1"/>
    </source>
</evidence>
<evidence type="ECO:0000256" key="4">
    <source>
        <dbReference type="SAM" id="MobiDB-lite"/>
    </source>
</evidence>
<dbReference type="PANTHER" id="PTHR24123">
    <property type="entry name" value="ANKYRIN REPEAT-CONTAINING"/>
    <property type="match status" value="1"/>
</dbReference>
<dbReference type="AlphaFoldDB" id="A0A1Y2DCV0"/>
<dbReference type="SMART" id="SM00248">
    <property type="entry name" value="ANK"/>
    <property type="match status" value="6"/>
</dbReference>
<dbReference type="Pfam" id="PF12796">
    <property type="entry name" value="Ank_2"/>
    <property type="match status" value="2"/>
</dbReference>
<keyword evidence="6" id="KW-1185">Reference proteome</keyword>
<evidence type="ECO:0000256" key="3">
    <source>
        <dbReference type="PROSITE-ProRule" id="PRU00023"/>
    </source>
</evidence>
<dbReference type="EMBL" id="MCOG01000071">
    <property type="protein sequence ID" value="ORY57088.1"/>
    <property type="molecule type" value="Genomic_DNA"/>
</dbReference>
<dbReference type="InterPro" id="IPR051165">
    <property type="entry name" value="Multifunctional_ANK_Repeat"/>
</dbReference>
<dbReference type="PANTHER" id="PTHR24123:SF33">
    <property type="entry name" value="PROTEIN HOS4"/>
    <property type="match status" value="1"/>
</dbReference>
<feature type="compositionally biased region" description="Low complexity" evidence="4">
    <location>
        <begin position="406"/>
        <end position="419"/>
    </location>
</feature>
<evidence type="ECO:0000313" key="6">
    <source>
        <dbReference type="Proteomes" id="UP000193920"/>
    </source>
</evidence>
<keyword evidence="1" id="KW-0677">Repeat</keyword>
<feature type="compositionally biased region" description="Basic residues" evidence="4">
    <location>
        <begin position="420"/>
        <end position="431"/>
    </location>
</feature>
<accession>A0A1Y2DCV0</accession>
<dbReference type="Gene3D" id="1.25.40.20">
    <property type="entry name" value="Ankyrin repeat-containing domain"/>
    <property type="match status" value="2"/>
</dbReference>
<dbReference type="STRING" id="1754190.A0A1Y2DCV0"/>
<evidence type="ECO:0000256" key="2">
    <source>
        <dbReference type="ARBA" id="ARBA00023043"/>
    </source>
</evidence>
<sequence>MVDYCYNISDSKVMEKAIELKNYIFVEKMLNYRIFNDDVIQIFYLKGAIKNNTIDMPMIMLLYNYLMKHSYGLEKIPKNNKLGRLLNMAIENNNYELIQILLENKEYASCININDKDSYSEYPIVVALNQGNIKIIDYLLCHGADLSIPYADFEKIMKDRNKRKITEVLSKAIKDNNITFIKYLMENNRINPYLGVSDRDYNSDYPVMLALEKNNLEIFNYLLDHGAELKTACNDKEDYKNAFVTILNQCIEKNDFTRIKYLFENDNTGPYFKMKLNTKGRDGQYPITLALFKGNIELIDYLFQQGAEISILYEDKNNYKTEFVETRYEYHYNNSMNVIDYDCLTNEDIYNLEFVPHVSSWSQRSSHTEKVYNKNNITHLYNLAKKTNKKDLVKYMLENEKIKPYINNNNINNNNQKGKMANKSKKNKNKNKNNNNNNNNNQKGKMANKSKKNKNKNKNNNNNNNNNKKNNNK</sequence>
<dbReference type="SUPFAM" id="SSF48403">
    <property type="entry name" value="Ankyrin repeat"/>
    <property type="match status" value="1"/>
</dbReference>
<feature type="repeat" description="ANK" evidence="3">
    <location>
        <begin position="202"/>
        <end position="234"/>
    </location>
</feature>